<reference evidence="1 2" key="1">
    <citation type="submission" date="2020-08" db="EMBL/GenBank/DDBJ databases">
        <title>Sequencing the genomes of 1000 actinobacteria strains.</title>
        <authorList>
            <person name="Klenk H.-P."/>
        </authorList>
    </citation>
    <scope>NUCLEOTIDE SEQUENCE [LARGE SCALE GENOMIC DNA]</scope>
    <source>
        <strain evidence="1 2">DSM 44230</strain>
    </source>
</reference>
<sequence length="152" mass="16839">MTLREIDDSWVGDDLADLLAYFAADPPEFGPHRVVAARCADCAGQVFVLETDESGTCVRRTCAGCDRTVPMLDSAENWPTLDEEAEARYFVECTCGEDNFETAVGFTFRDDTPTADVHWIYVAIRCVADGRLGYCASWRISYGPSHHLVDSV</sequence>
<proteinExistence type="predicted"/>
<organism evidence="1 2">
    <name type="scientific">Crossiella cryophila</name>
    <dbReference type="NCBI Taxonomy" id="43355"/>
    <lineage>
        <taxon>Bacteria</taxon>
        <taxon>Bacillati</taxon>
        <taxon>Actinomycetota</taxon>
        <taxon>Actinomycetes</taxon>
        <taxon>Pseudonocardiales</taxon>
        <taxon>Pseudonocardiaceae</taxon>
        <taxon>Crossiella</taxon>
    </lineage>
</organism>
<keyword evidence="2" id="KW-1185">Reference proteome</keyword>
<dbReference type="EMBL" id="JACHMH010000001">
    <property type="protein sequence ID" value="MBB4679570.1"/>
    <property type="molecule type" value="Genomic_DNA"/>
</dbReference>
<name>A0A7W7CE88_9PSEU</name>
<protein>
    <submittedName>
        <fullName evidence="1">Uncharacterized protein</fullName>
    </submittedName>
</protein>
<gene>
    <name evidence="1" type="ORF">HNR67_005688</name>
</gene>
<evidence type="ECO:0000313" key="1">
    <source>
        <dbReference type="EMBL" id="MBB4679570.1"/>
    </source>
</evidence>
<dbReference type="Proteomes" id="UP000533598">
    <property type="component" value="Unassembled WGS sequence"/>
</dbReference>
<dbReference type="RefSeq" id="WP_185005300.1">
    <property type="nucleotide sequence ID" value="NZ_BAAAUI010000001.1"/>
</dbReference>
<dbReference type="AlphaFoldDB" id="A0A7W7CE88"/>
<evidence type="ECO:0000313" key="2">
    <source>
        <dbReference type="Proteomes" id="UP000533598"/>
    </source>
</evidence>
<comment type="caution">
    <text evidence="1">The sequence shown here is derived from an EMBL/GenBank/DDBJ whole genome shotgun (WGS) entry which is preliminary data.</text>
</comment>
<accession>A0A7W7CE88</accession>